<dbReference type="InterPro" id="IPR002723">
    <property type="entry name" value="BpsA_C"/>
</dbReference>
<dbReference type="PROSITE" id="PS00092">
    <property type="entry name" value="N6_MTASE"/>
    <property type="match status" value="1"/>
</dbReference>
<evidence type="ECO:0000313" key="3">
    <source>
        <dbReference type="Proteomes" id="UP000317422"/>
    </source>
</evidence>
<name>A0A543NHZ4_9ACTN</name>
<evidence type="ECO:0000313" key="2">
    <source>
        <dbReference type="EMBL" id="TQN31462.1"/>
    </source>
</evidence>
<dbReference type="PANTHER" id="PTHR23290">
    <property type="entry name" value="RRNA N6-ADENOSINE-METHYLTRANSFERASE METTL5"/>
    <property type="match status" value="1"/>
</dbReference>
<dbReference type="InterPro" id="IPR029063">
    <property type="entry name" value="SAM-dependent_MTases_sf"/>
</dbReference>
<gene>
    <name evidence="2" type="ORF">FHX37_1366</name>
</gene>
<comment type="caution">
    <text evidence="2">The sequence shown here is derived from an EMBL/GenBank/DDBJ whole genome shotgun (WGS) entry which is preliminary data.</text>
</comment>
<protein>
    <submittedName>
        <fullName evidence="2">Putative methyltransferase</fullName>
    </submittedName>
</protein>
<dbReference type="PANTHER" id="PTHR23290:SF0">
    <property type="entry name" value="RRNA N6-ADENOSINE-METHYLTRANSFERASE METTL5"/>
    <property type="match status" value="1"/>
</dbReference>
<reference evidence="2 3" key="1">
    <citation type="submission" date="2019-06" db="EMBL/GenBank/DDBJ databases">
        <title>Sequencing the genomes of 1000 actinobacteria strains.</title>
        <authorList>
            <person name="Klenk H.-P."/>
        </authorList>
    </citation>
    <scope>NUCLEOTIDE SEQUENCE [LARGE SCALE GENOMIC DNA]</scope>
    <source>
        <strain evidence="2 3">DSM 45015</strain>
    </source>
</reference>
<dbReference type="Gene3D" id="3.40.50.150">
    <property type="entry name" value="Vaccinia Virus protein VP39"/>
    <property type="match status" value="1"/>
</dbReference>
<keyword evidence="2" id="KW-0808">Transferase</keyword>
<dbReference type="Pfam" id="PF01861">
    <property type="entry name" value="BpsA_C"/>
    <property type="match status" value="1"/>
</dbReference>
<accession>A0A543NHZ4</accession>
<sequence length="563" mass="61608">MPREGRVPVLRAAPPDTAWDDRGVTDDYPSSIPDLLNQHGINATRIHHVLATLSDGSWWSPRELVRATAVPHRLVDSTLVSLGTEVERDGDRVRLARPDEYLRYHRSRAADPFPPSGTEHAEAAEQLRRIVAEAPPPRTELDHVAATAETALRRGVLLDSRFALSGARLLFVGDHDLTSLATAMVCPDVEARVVDIDERTLEYIDTTAGRLGLAVRCYFADLRLDLPSSLQAGSDLVFTDPPYTPEGVETFVRRGLEGLADFRQARLLLAYGASETTPTLTAKTQTRLLRLNLAIEAMWPDFNRYTGAEAIGAASDLYVLRPTPRTPAPRTTTDRPRIYSRGENAAESEGVLPETSARAVLERSAADTTVGAWPVTPADPARQSVRLEDWLSSPTPADRAAVNLTGGWEDLLLRVVLASSAAETHVLVSAANPHARKDGYTRLQRLLRPRFDLRILERQPTPGYTLLVASERETAPSTPAERLLLHCQQRAHGNLTSVLREGLVRVASESGAPVNKKGARHRVAGTASQLSGFSLLTLPEHRTAELVSVTRSLTAELPAPRQQ</sequence>
<keyword evidence="2" id="KW-0489">Methyltransferase</keyword>
<keyword evidence="3" id="KW-1185">Reference proteome</keyword>
<dbReference type="EMBL" id="VFQC01000001">
    <property type="protein sequence ID" value="TQN31462.1"/>
    <property type="molecule type" value="Genomic_DNA"/>
</dbReference>
<dbReference type="AlphaFoldDB" id="A0A543NHZ4"/>
<proteinExistence type="predicted"/>
<evidence type="ECO:0000259" key="1">
    <source>
        <dbReference type="Pfam" id="PF01861"/>
    </source>
</evidence>
<dbReference type="GO" id="GO:0003676">
    <property type="term" value="F:nucleic acid binding"/>
    <property type="evidence" value="ECO:0007669"/>
    <property type="project" value="InterPro"/>
</dbReference>
<dbReference type="Proteomes" id="UP000317422">
    <property type="component" value="Unassembled WGS sequence"/>
</dbReference>
<dbReference type="SUPFAM" id="SSF53335">
    <property type="entry name" value="S-adenosyl-L-methionine-dependent methyltransferases"/>
    <property type="match status" value="1"/>
</dbReference>
<dbReference type="InterPro" id="IPR051720">
    <property type="entry name" value="rRNA_MeTrfase/Polyamine_Synth"/>
</dbReference>
<dbReference type="GO" id="GO:0032259">
    <property type="term" value="P:methylation"/>
    <property type="evidence" value="ECO:0007669"/>
    <property type="project" value="UniProtKB-KW"/>
</dbReference>
<dbReference type="GO" id="GO:0008168">
    <property type="term" value="F:methyltransferase activity"/>
    <property type="evidence" value="ECO:0007669"/>
    <property type="project" value="UniProtKB-KW"/>
</dbReference>
<dbReference type="InterPro" id="IPR002052">
    <property type="entry name" value="DNA_methylase_N6_adenine_CS"/>
</dbReference>
<feature type="domain" description="N(4)-bis(aminopropyl)spermidine synthase C-terminal" evidence="1">
    <location>
        <begin position="123"/>
        <end position="311"/>
    </location>
</feature>
<dbReference type="GO" id="GO:0006596">
    <property type="term" value="P:polyamine biosynthetic process"/>
    <property type="evidence" value="ECO:0007669"/>
    <property type="project" value="TreeGrafter"/>
</dbReference>
<organism evidence="2 3">
    <name type="scientific">Haloactinospora alba</name>
    <dbReference type="NCBI Taxonomy" id="405555"/>
    <lineage>
        <taxon>Bacteria</taxon>
        <taxon>Bacillati</taxon>
        <taxon>Actinomycetota</taxon>
        <taxon>Actinomycetes</taxon>
        <taxon>Streptosporangiales</taxon>
        <taxon>Nocardiopsidaceae</taxon>
        <taxon>Haloactinospora</taxon>
    </lineage>
</organism>